<dbReference type="Proteomes" id="UP001156614">
    <property type="component" value="Unassembled WGS sequence"/>
</dbReference>
<sequence>MNTVAAFPEYASIPLISQRFNISRSTIYRMLGQGDIQAVKVGRITRIVTHSVEAHFSTLPRLKAAA</sequence>
<organism evidence="1 2">
    <name type="scientific">Gluconobacter cerinus</name>
    <dbReference type="NCBI Taxonomy" id="38307"/>
    <lineage>
        <taxon>Bacteria</taxon>
        <taxon>Pseudomonadati</taxon>
        <taxon>Pseudomonadota</taxon>
        <taxon>Alphaproteobacteria</taxon>
        <taxon>Acetobacterales</taxon>
        <taxon>Acetobacteraceae</taxon>
        <taxon>Gluconobacter</taxon>
    </lineage>
</organism>
<dbReference type="EMBL" id="BSNU01000007">
    <property type="protein sequence ID" value="GLQ64051.1"/>
    <property type="molecule type" value="Genomic_DNA"/>
</dbReference>
<gene>
    <name evidence="1" type="ORF">GCM10007867_28970</name>
</gene>
<reference evidence="2" key="1">
    <citation type="journal article" date="2019" name="Int. J. Syst. Evol. Microbiol.">
        <title>The Global Catalogue of Microorganisms (GCM) 10K type strain sequencing project: providing services to taxonomists for standard genome sequencing and annotation.</title>
        <authorList>
            <consortium name="The Broad Institute Genomics Platform"/>
            <consortium name="The Broad Institute Genome Sequencing Center for Infectious Disease"/>
            <person name="Wu L."/>
            <person name="Ma J."/>
        </authorList>
    </citation>
    <scope>NUCLEOTIDE SEQUENCE [LARGE SCALE GENOMIC DNA]</scope>
    <source>
        <strain evidence="2">NBRC 3267</strain>
    </source>
</reference>
<proteinExistence type="predicted"/>
<dbReference type="RefSeq" id="WP_099213090.1">
    <property type="nucleotide sequence ID" value="NZ_BEWM01000005.1"/>
</dbReference>
<name>A0AAV5NI77_9PROT</name>
<evidence type="ECO:0000313" key="2">
    <source>
        <dbReference type="Proteomes" id="UP001156614"/>
    </source>
</evidence>
<protein>
    <recommendedName>
        <fullName evidence="3">Helix-turn-helix domain-containing protein</fullName>
    </recommendedName>
</protein>
<dbReference type="GO" id="GO:0003677">
    <property type="term" value="F:DNA binding"/>
    <property type="evidence" value="ECO:0007669"/>
    <property type="project" value="InterPro"/>
</dbReference>
<dbReference type="InterPro" id="IPR010093">
    <property type="entry name" value="SinI_DNA-bd"/>
</dbReference>
<dbReference type="AlphaFoldDB" id="A0AAV5NI77"/>
<accession>A0AAV5NI77</accession>
<keyword evidence="2" id="KW-1185">Reference proteome</keyword>
<evidence type="ECO:0000313" key="1">
    <source>
        <dbReference type="EMBL" id="GLQ64051.1"/>
    </source>
</evidence>
<dbReference type="NCBIfam" id="TIGR01764">
    <property type="entry name" value="excise"/>
    <property type="match status" value="1"/>
</dbReference>
<comment type="caution">
    <text evidence="1">The sequence shown here is derived from an EMBL/GenBank/DDBJ whole genome shotgun (WGS) entry which is preliminary data.</text>
</comment>
<evidence type="ECO:0008006" key="3">
    <source>
        <dbReference type="Google" id="ProtNLM"/>
    </source>
</evidence>